<evidence type="ECO:0000256" key="2">
    <source>
        <dbReference type="SAM" id="SignalP"/>
    </source>
</evidence>
<feature type="signal peptide" evidence="2">
    <location>
        <begin position="1"/>
        <end position="24"/>
    </location>
</feature>
<gene>
    <name evidence="3" type="ORF">V5E97_00750</name>
</gene>
<name>A0AAU7CHB9_9BACT</name>
<feature type="chain" id="PRO_5043918837" evidence="2">
    <location>
        <begin position="25"/>
        <end position="505"/>
    </location>
</feature>
<dbReference type="EMBL" id="CP155447">
    <property type="protein sequence ID" value="XBH04571.1"/>
    <property type="molecule type" value="Genomic_DNA"/>
</dbReference>
<accession>A0AAU7CHB9</accession>
<evidence type="ECO:0000313" key="3">
    <source>
        <dbReference type="EMBL" id="XBH04571.1"/>
    </source>
</evidence>
<protein>
    <submittedName>
        <fullName evidence="3">Uncharacterized protein</fullName>
    </submittedName>
</protein>
<feature type="region of interest" description="Disordered" evidence="1">
    <location>
        <begin position="314"/>
        <end position="361"/>
    </location>
</feature>
<feature type="compositionally biased region" description="Polar residues" evidence="1">
    <location>
        <begin position="348"/>
        <end position="361"/>
    </location>
</feature>
<dbReference type="AlphaFoldDB" id="A0AAU7CHB9"/>
<organism evidence="3">
    <name type="scientific">Singulisphaera sp. Ch08</name>
    <dbReference type="NCBI Taxonomy" id="3120278"/>
    <lineage>
        <taxon>Bacteria</taxon>
        <taxon>Pseudomonadati</taxon>
        <taxon>Planctomycetota</taxon>
        <taxon>Planctomycetia</taxon>
        <taxon>Isosphaerales</taxon>
        <taxon>Isosphaeraceae</taxon>
        <taxon>Singulisphaera</taxon>
    </lineage>
</organism>
<feature type="compositionally biased region" description="Low complexity" evidence="1">
    <location>
        <begin position="325"/>
        <end position="334"/>
    </location>
</feature>
<sequence>MSPQRVLLTLILLVVAASPGPAWAQPGNSRKFGDLLKRIPEQSEVLMLVDVDGLVNSPMGRREGWRQEALEAHQNGLGLAAEVSKFAVAVGMDFHTMQERWKVGLIQLRRNVPIKLENVAAREGGYVETVENMPVAWTPREFYWFDFPDNLLGFASPTDRKALVGWVRSALWHPRNFPPGFADRAIFRADAGAQIVLAFDLADSVSAKMVQPWLDSLDVIKKTKTDPSLLAPRLASVKSAFLVVKVDQGIEGNLRIDFEREIDYTGQVARSLILDILEEYGAELPEIKTWTMSFDKKTAVEMTGRLSESSLRKVLSMAHPPQLSPEPATTPRARTAAETKADPKPAAQPSTSDSRSTVDPISASQSYFRSVTNLIENLKGTERPTYRSTKLWYDRYAKQIEELPILHVDKDLLDWGDKVARTLREMSSGINSYSKNQTYVLASTPSGSYGGYGTYSTNSRAYDQSVIKKQSDAMMSVDLDTRWQALETSIAELRRKMVEKYKVDF</sequence>
<keyword evidence="2" id="KW-0732">Signal</keyword>
<proteinExistence type="predicted"/>
<reference evidence="3" key="1">
    <citation type="submission" date="2024-05" db="EMBL/GenBank/DDBJ databases">
        <title>Planctomycetes of the genus Singulisphaera possess chitinolytic capabilities.</title>
        <authorList>
            <person name="Ivanova A."/>
        </authorList>
    </citation>
    <scope>NUCLEOTIDE SEQUENCE</scope>
    <source>
        <strain evidence="3">Ch08T</strain>
    </source>
</reference>
<evidence type="ECO:0000256" key="1">
    <source>
        <dbReference type="SAM" id="MobiDB-lite"/>
    </source>
</evidence>
<dbReference type="RefSeq" id="WP_406697351.1">
    <property type="nucleotide sequence ID" value="NZ_CP155447.1"/>
</dbReference>